<accession>A0A1I3GLZ7</accession>
<proteinExistence type="predicted"/>
<feature type="domain" description="Tip attachment protein J" evidence="2">
    <location>
        <begin position="806"/>
        <end position="966"/>
    </location>
</feature>
<evidence type="ECO:0000259" key="3">
    <source>
        <dbReference type="Pfam" id="PF23666"/>
    </source>
</evidence>
<organism evidence="4 5">
    <name type="scientific">Albimonas pacifica</name>
    <dbReference type="NCBI Taxonomy" id="1114924"/>
    <lineage>
        <taxon>Bacteria</taxon>
        <taxon>Pseudomonadati</taxon>
        <taxon>Pseudomonadota</taxon>
        <taxon>Alphaproteobacteria</taxon>
        <taxon>Rhodobacterales</taxon>
        <taxon>Paracoccaceae</taxon>
        <taxon>Albimonas</taxon>
    </lineage>
</organism>
<dbReference type="Pfam" id="PF13547">
    <property type="entry name" value="GTA_TIM"/>
    <property type="match status" value="1"/>
</dbReference>
<dbReference type="RefSeq" id="WP_092860064.1">
    <property type="nucleotide sequence ID" value="NZ_FOQH01000005.1"/>
</dbReference>
<protein>
    <submittedName>
        <fullName evidence="4">Putative phage tail protein</fullName>
    </submittedName>
</protein>
<evidence type="ECO:0000313" key="4">
    <source>
        <dbReference type="EMBL" id="SFI24493.1"/>
    </source>
</evidence>
<dbReference type="Gene3D" id="3.20.20.80">
    <property type="entry name" value="Glycosidases"/>
    <property type="match status" value="1"/>
</dbReference>
<gene>
    <name evidence="4" type="ORF">SAMN05216258_105234</name>
</gene>
<dbReference type="Proteomes" id="UP000199377">
    <property type="component" value="Unassembled WGS sequence"/>
</dbReference>
<dbReference type="InterPro" id="IPR025195">
    <property type="entry name" value="GTA_TIM_dom"/>
</dbReference>
<dbReference type="OrthoDB" id="8445115at2"/>
<feature type="domain" description="Rcc01698-like C-terminal" evidence="3">
    <location>
        <begin position="1061"/>
        <end position="1159"/>
    </location>
</feature>
<evidence type="ECO:0000259" key="1">
    <source>
        <dbReference type="Pfam" id="PF13547"/>
    </source>
</evidence>
<dbReference type="SUPFAM" id="SSF51445">
    <property type="entry name" value="(Trans)glycosidases"/>
    <property type="match status" value="1"/>
</dbReference>
<reference evidence="4 5" key="1">
    <citation type="submission" date="2016-10" db="EMBL/GenBank/DDBJ databases">
        <authorList>
            <person name="de Groot N.N."/>
        </authorList>
    </citation>
    <scope>NUCLEOTIDE SEQUENCE [LARGE SCALE GENOMIC DNA]</scope>
    <source>
        <strain evidence="4 5">CGMCC 1.11030</strain>
    </source>
</reference>
<dbReference type="InterPro" id="IPR017853">
    <property type="entry name" value="GH"/>
</dbReference>
<evidence type="ECO:0000313" key="5">
    <source>
        <dbReference type="Proteomes" id="UP000199377"/>
    </source>
</evidence>
<dbReference type="CDD" id="cd19607">
    <property type="entry name" value="GTA_TIM-barrel-like"/>
    <property type="match status" value="1"/>
</dbReference>
<dbReference type="InterPro" id="IPR032876">
    <property type="entry name" value="J_dom"/>
</dbReference>
<feature type="domain" description="GTA TIM-barrel-like" evidence="1">
    <location>
        <begin position="450"/>
        <end position="745"/>
    </location>
</feature>
<keyword evidence="5" id="KW-1185">Reference proteome</keyword>
<dbReference type="EMBL" id="FOQH01000005">
    <property type="protein sequence ID" value="SFI24493.1"/>
    <property type="molecule type" value="Genomic_DNA"/>
</dbReference>
<dbReference type="Pfam" id="PF13550">
    <property type="entry name" value="Phage-tail_3"/>
    <property type="match status" value="1"/>
</dbReference>
<name>A0A1I3GLZ7_9RHOB</name>
<dbReference type="Pfam" id="PF23666">
    <property type="entry name" value="Rcc01698_C"/>
    <property type="match status" value="1"/>
</dbReference>
<evidence type="ECO:0000259" key="2">
    <source>
        <dbReference type="Pfam" id="PF13550"/>
    </source>
</evidence>
<sequence>MATLVLAAAGAAVGGAVGGGIAGVSAMALGQAAGAVVGGLIDQKILGGGGRAVERGRASTLRVQAANEGAPIARVYGRMRVAGQVIWSTRFKEHVNREEHGGKGGGGGTTVSEYSYTISFAVALCEGPITRIGRIWADGRQINADSLNWRLHRGTEGQGRDPAIEAVEGEENTPAFRGLAYMVFEDVPVGQFGNRVPQISVEVFRRPKSPASVEVGEEGELRIHKIVKGVTMIPGSGEFVLETEPVREILGEGQEKFLNLNAWSDRTDAVVALDQLLEELPELESVSLVVSWFGDDLRCAECQIRPGVEYADKVTAPHVWTVGGEARGDAYLVGRDGEGRPIYGGTPSDGSVVRYIRELKSRGLRVLFYPFILMDVAPGNGKPDPWGGSEQAAFPWRGRITQMPAAGRPGSPDQTAAAADEVDDFFGDAQPGDFTPSGDTVLFSGASPHRYRRFILHYAHLCALAGGVDAFCVGSEMRSLTQIRSEKTVYPAVERMKALTGDVRAVLGSGTKIGYAADWSEYFGHDPADGSGDRIFHLDPLWSDPGIDFVGIDYYAPLTDWRDGFDHLDAEISPTIYDLDYLASRFEAGETYDWYYASDADRRAQVRTPIEDWYGEPWVWRAKDIRNWWSNMHFDRVDGVRQSDRTNWRPKSKPIWLTEIGCGAVDKATNQPNVFVDPKSSENALPHFSSGMRDDLIQRRMIQAMQLHWGKAANNPYSTRYGARMLDLSNVHVWTWDARPWPAFPTRPDLWSDGANYEYGHWLNGRVASASLDRVVAEICAEAGLTDIDVTGLHALMDGYVQQATQSPRAALQALMIAYGFDAYESGGTLRFVMRGMQAASEIDPETVVEDGAGPARDIERVRAPYNAALKEVRVGYLRTEASYQAGAAEVINPDGAAVGVEGSELPIAMSRGRAIEIADRWARESAVARETVSFALPGTALSLEPGDVVRLGPEGDPEYRVDRISEGLTRMVEATRVEASIYQLGARPFGDDPEAPLDVRPGAGVPGYRLMDVPWALFGGDADNGFAAVWSTPWPGTVALYGSDRDDDYVPEGATTRPSTVAKLLAPLPGAQPWLWTRGVKVQVQMLSGTLSSADRLAVLNGANLAALSSPLGGWEVLQFRDATLVAPGIYELSGFLRGVAGTETVIGAPTPAGAVLVMLNRRLIGFDLGLENLDLERHYRIGPATDDLGSGSFAHATWTWGGSALKPFAPVHIEAERRPGGEVAVSWIRRGRLDADNWPAGDTPLFEEIEAYRVRVRATSGTVVRQTQVSAPEFIYTTAMQAADGVPGAATFEIAQMSAAVGAGHYGKVTFDG</sequence>
<dbReference type="InterPro" id="IPR056490">
    <property type="entry name" value="Rcc01698_C"/>
</dbReference>
<dbReference type="STRING" id="1114924.SAMN05216258_105234"/>